<organism evidence="1 2">
    <name type="scientific">Actinacidiphila rubida</name>
    <dbReference type="NCBI Taxonomy" id="310780"/>
    <lineage>
        <taxon>Bacteria</taxon>
        <taxon>Bacillati</taxon>
        <taxon>Actinomycetota</taxon>
        <taxon>Actinomycetes</taxon>
        <taxon>Kitasatosporales</taxon>
        <taxon>Streptomycetaceae</taxon>
        <taxon>Actinacidiphila</taxon>
    </lineage>
</organism>
<reference evidence="1 2" key="1">
    <citation type="submission" date="2016-10" db="EMBL/GenBank/DDBJ databases">
        <authorList>
            <person name="de Groot N.N."/>
        </authorList>
    </citation>
    <scope>NUCLEOTIDE SEQUENCE [LARGE SCALE GENOMIC DNA]</scope>
    <source>
        <strain evidence="1 2">CGMCC 4.2026</strain>
    </source>
</reference>
<proteinExistence type="predicted"/>
<evidence type="ECO:0000313" key="2">
    <source>
        <dbReference type="Proteomes" id="UP000181951"/>
    </source>
</evidence>
<dbReference type="EMBL" id="FODD01000020">
    <property type="protein sequence ID" value="SEO21651.1"/>
    <property type="molecule type" value="Genomic_DNA"/>
</dbReference>
<name>A0A1H8MW62_9ACTN</name>
<dbReference type="Proteomes" id="UP000181951">
    <property type="component" value="Unassembled WGS sequence"/>
</dbReference>
<gene>
    <name evidence="1" type="ORF">SAMN05216267_102040</name>
</gene>
<accession>A0A1H8MW62</accession>
<evidence type="ECO:0000313" key="1">
    <source>
        <dbReference type="EMBL" id="SEO21651.1"/>
    </source>
</evidence>
<keyword evidence="2" id="KW-1185">Reference proteome</keyword>
<dbReference type="STRING" id="310780.SAMN05216267_102040"/>
<sequence length="97" mass="11268">MTLVHGTVQRATDPYFGAPLLLQVRTRNGWLWAYNLEHLDVIRRFVQASLRERAPWYDTGRKMTLVARLPVWIKRAKNRDEILRAVSRIHASLSATA</sequence>
<protein>
    <submittedName>
        <fullName evidence="1">Uncharacterized protein</fullName>
    </submittedName>
</protein>
<dbReference type="AlphaFoldDB" id="A0A1H8MW62"/>